<comment type="caution">
    <text evidence="1">The sequence shown here is derived from an EMBL/GenBank/DDBJ whole genome shotgun (WGS) entry which is preliminary data.</text>
</comment>
<name>A0AAV3YSK4_9GAST</name>
<accession>A0AAV3YSK4</accession>
<dbReference type="Proteomes" id="UP000735302">
    <property type="component" value="Unassembled WGS sequence"/>
</dbReference>
<gene>
    <name evidence="1" type="ORF">PoB_001287600</name>
</gene>
<proteinExistence type="predicted"/>
<sequence length="116" mass="13631">MKHIAPYSRRRRKNLRKLMRPWVLFVPTYPPSSIRTSQRKPKVEKLTDKASALKRPENCPHFASPLTYPEIWPVLKSHARRSDCKHSELCGEEHSGDRLMRGCTCRLPPRKDKKID</sequence>
<protein>
    <submittedName>
        <fullName evidence="1">Uncharacterized protein</fullName>
    </submittedName>
</protein>
<dbReference type="EMBL" id="BLXT01001517">
    <property type="protein sequence ID" value="GFN86370.1"/>
    <property type="molecule type" value="Genomic_DNA"/>
</dbReference>
<evidence type="ECO:0000313" key="2">
    <source>
        <dbReference type="Proteomes" id="UP000735302"/>
    </source>
</evidence>
<reference evidence="1 2" key="1">
    <citation type="journal article" date="2021" name="Elife">
        <title>Chloroplast acquisition without the gene transfer in kleptoplastic sea slugs, Plakobranchus ocellatus.</title>
        <authorList>
            <person name="Maeda T."/>
            <person name="Takahashi S."/>
            <person name="Yoshida T."/>
            <person name="Shimamura S."/>
            <person name="Takaki Y."/>
            <person name="Nagai Y."/>
            <person name="Toyoda A."/>
            <person name="Suzuki Y."/>
            <person name="Arimoto A."/>
            <person name="Ishii H."/>
            <person name="Satoh N."/>
            <person name="Nishiyama T."/>
            <person name="Hasebe M."/>
            <person name="Maruyama T."/>
            <person name="Minagawa J."/>
            <person name="Obokata J."/>
            <person name="Shigenobu S."/>
        </authorList>
    </citation>
    <scope>NUCLEOTIDE SEQUENCE [LARGE SCALE GENOMIC DNA]</scope>
</reference>
<dbReference type="AlphaFoldDB" id="A0AAV3YSK4"/>
<evidence type="ECO:0000313" key="1">
    <source>
        <dbReference type="EMBL" id="GFN86370.1"/>
    </source>
</evidence>
<organism evidence="1 2">
    <name type="scientific">Plakobranchus ocellatus</name>
    <dbReference type="NCBI Taxonomy" id="259542"/>
    <lineage>
        <taxon>Eukaryota</taxon>
        <taxon>Metazoa</taxon>
        <taxon>Spiralia</taxon>
        <taxon>Lophotrochozoa</taxon>
        <taxon>Mollusca</taxon>
        <taxon>Gastropoda</taxon>
        <taxon>Heterobranchia</taxon>
        <taxon>Euthyneura</taxon>
        <taxon>Panpulmonata</taxon>
        <taxon>Sacoglossa</taxon>
        <taxon>Placobranchoidea</taxon>
        <taxon>Plakobranchidae</taxon>
        <taxon>Plakobranchus</taxon>
    </lineage>
</organism>
<keyword evidence="2" id="KW-1185">Reference proteome</keyword>